<dbReference type="PANTHER" id="PTHR43776">
    <property type="entry name" value="TRANSPORT ATP-BINDING PROTEIN"/>
    <property type="match status" value="1"/>
</dbReference>
<evidence type="ECO:0000256" key="4">
    <source>
        <dbReference type="ARBA" id="ARBA00022840"/>
    </source>
</evidence>
<evidence type="ECO:0000256" key="1">
    <source>
        <dbReference type="ARBA" id="ARBA00005417"/>
    </source>
</evidence>
<evidence type="ECO:0000313" key="7">
    <source>
        <dbReference type="Proteomes" id="UP001597492"/>
    </source>
</evidence>
<keyword evidence="2" id="KW-0813">Transport</keyword>
<dbReference type="InterPro" id="IPR017871">
    <property type="entry name" value="ABC_transporter-like_CS"/>
</dbReference>
<keyword evidence="3" id="KW-0547">Nucleotide-binding</keyword>
<dbReference type="Gene3D" id="3.40.50.300">
    <property type="entry name" value="P-loop containing nucleotide triphosphate hydrolases"/>
    <property type="match status" value="1"/>
</dbReference>
<evidence type="ECO:0000256" key="3">
    <source>
        <dbReference type="ARBA" id="ARBA00022741"/>
    </source>
</evidence>
<reference evidence="7" key="1">
    <citation type="journal article" date="2019" name="Int. J. Syst. Evol. Microbiol.">
        <title>The Global Catalogue of Microorganisms (GCM) 10K type strain sequencing project: providing services to taxonomists for standard genome sequencing and annotation.</title>
        <authorList>
            <consortium name="The Broad Institute Genomics Platform"/>
            <consortium name="The Broad Institute Genome Sequencing Center for Infectious Disease"/>
            <person name="Wu L."/>
            <person name="Ma J."/>
        </authorList>
    </citation>
    <scope>NUCLEOTIDE SEQUENCE [LARGE SCALE GENOMIC DNA]</scope>
    <source>
        <strain evidence="7">TISTR 1514</strain>
    </source>
</reference>
<dbReference type="GO" id="GO:0005524">
    <property type="term" value="F:ATP binding"/>
    <property type="evidence" value="ECO:0007669"/>
    <property type="project" value="UniProtKB-KW"/>
</dbReference>
<dbReference type="SUPFAM" id="SSF52540">
    <property type="entry name" value="P-loop containing nucleoside triphosphate hydrolases"/>
    <property type="match status" value="1"/>
</dbReference>
<dbReference type="RefSeq" id="WP_019618059.1">
    <property type="nucleotide sequence ID" value="NZ_JBHUNE010000003.1"/>
</dbReference>
<name>A0ABW5UVS2_9MICO</name>
<accession>A0ABW5UVS2</accession>
<comment type="similarity">
    <text evidence="1">Belongs to the ABC transporter superfamily.</text>
</comment>
<evidence type="ECO:0000259" key="5">
    <source>
        <dbReference type="PROSITE" id="PS50893"/>
    </source>
</evidence>
<dbReference type="SMART" id="SM00382">
    <property type="entry name" value="AAA"/>
    <property type="match status" value="1"/>
</dbReference>
<keyword evidence="4 6" id="KW-0067">ATP-binding</keyword>
<dbReference type="CDD" id="cd03257">
    <property type="entry name" value="ABC_NikE_OppD_transporters"/>
    <property type="match status" value="1"/>
</dbReference>
<dbReference type="InterPro" id="IPR003439">
    <property type="entry name" value="ABC_transporter-like_ATP-bd"/>
</dbReference>
<dbReference type="Proteomes" id="UP001597492">
    <property type="component" value="Unassembled WGS sequence"/>
</dbReference>
<dbReference type="Pfam" id="PF00005">
    <property type="entry name" value="ABC_tran"/>
    <property type="match status" value="1"/>
</dbReference>
<feature type="domain" description="ABC transporter" evidence="5">
    <location>
        <begin position="4"/>
        <end position="240"/>
    </location>
</feature>
<proteinExistence type="inferred from homology"/>
<dbReference type="PANTHER" id="PTHR43776:SF7">
    <property type="entry name" value="D,D-DIPEPTIDE TRANSPORT ATP-BINDING PROTEIN DDPF-RELATED"/>
    <property type="match status" value="1"/>
</dbReference>
<evidence type="ECO:0000313" key="6">
    <source>
        <dbReference type="EMBL" id="MFD2757515.1"/>
    </source>
</evidence>
<dbReference type="EMBL" id="JBHUNE010000003">
    <property type="protein sequence ID" value="MFD2757515.1"/>
    <property type="molecule type" value="Genomic_DNA"/>
</dbReference>
<dbReference type="InterPro" id="IPR003593">
    <property type="entry name" value="AAA+_ATPase"/>
</dbReference>
<evidence type="ECO:0000256" key="2">
    <source>
        <dbReference type="ARBA" id="ARBA00022448"/>
    </source>
</evidence>
<protein>
    <submittedName>
        <fullName evidence="6">ABC transporter ATP-binding protein</fullName>
    </submittedName>
</protein>
<dbReference type="PROSITE" id="PS50893">
    <property type="entry name" value="ABC_TRANSPORTER_2"/>
    <property type="match status" value="1"/>
</dbReference>
<dbReference type="InterPro" id="IPR050319">
    <property type="entry name" value="ABC_transp_ATP-bind"/>
</dbReference>
<keyword evidence="7" id="KW-1185">Reference proteome</keyword>
<comment type="caution">
    <text evidence="6">The sequence shown here is derived from an EMBL/GenBank/DDBJ whole genome shotgun (WGS) entry which is preliminary data.</text>
</comment>
<gene>
    <name evidence="6" type="ORF">ACFSW7_03865</name>
</gene>
<dbReference type="InterPro" id="IPR027417">
    <property type="entry name" value="P-loop_NTPase"/>
</dbReference>
<sequence length="243" mass="26418">MTLLELDAVSVVFGRGATRNVALDAVSLTVAPGETLGLVGESGSGKSTLASVALGLREPTKGTVRFDGGPLTRRRLAGRMQAVLQQPVWALNPRMSIGASVAEPLRVRTRDRAEVRRRVDEMLEAVALEPELRERRPHELSGGQRQRVAIARALVTHPEFIVFDEAVSALDVSVQAQILQLIRRLQAERGFAALFITHDMAVVQYIADSICVLRTGEVVEHASAADFAAGPEHPYSRSLLEEQ</sequence>
<dbReference type="PROSITE" id="PS00211">
    <property type="entry name" value="ABC_TRANSPORTER_1"/>
    <property type="match status" value="1"/>
</dbReference>
<organism evidence="6 7">
    <name type="scientific">Gulosibacter faecalis</name>
    <dbReference type="NCBI Taxonomy" id="272240"/>
    <lineage>
        <taxon>Bacteria</taxon>
        <taxon>Bacillati</taxon>
        <taxon>Actinomycetota</taxon>
        <taxon>Actinomycetes</taxon>
        <taxon>Micrococcales</taxon>
        <taxon>Microbacteriaceae</taxon>
        <taxon>Gulosibacter</taxon>
    </lineage>
</organism>